<dbReference type="Proteomes" id="UP001209878">
    <property type="component" value="Unassembled WGS sequence"/>
</dbReference>
<proteinExistence type="predicted"/>
<sequence>MEATVRCHLLQVKMATMMPPSLVQSLHQMVEDCQRCRTSLDKIADGTDAGGSVPDVPEQTLETQGEGDESIVTDQ</sequence>
<gene>
    <name evidence="2" type="ORF">NP493_989g01020</name>
</gene>
<evidence type="ECO:0000313" key="3">
    <source>
        <dbReference type="Proteomes" id="UP001209878"/>
    </source>
</evidence>
<name>A0AAD9KIY4_RIDPI</name>
<feature type="region of interest" description="Disordered" evidence="1">
    <location>
        <begin position="44"/>
        <end position="75"/>
    </location>
</feature>
<dbReference type="EMBL" id="JAODUO010000988">
    <property type="protein sequence ID" value="KAK2172152.1"/>
    <property type="molecule type" value="Genomic_DNA"/>
</dbReference>
<evidence type="ECO:0000256" key="1">
    <source>
        <dbReference type="SAM" id="MobiDB-lite"/>
    </source>
</evidence>
<organism evidence="2 3">
    <name type="scientific">Ridgeia piscesae</name>
    <name type="common">Tubeworm</name>
    <dbReference type="NCBI Taxonomy" id="27915"/>
    <lineage>
        <taxon>Eukaryota</taxon>
        <taxon>Metazoa</taxon>
        <taxon>Spiralia</taxon>
        <taxon>Lophotrochozoa</taxon>
        <taxon>Annelida</taxon>
        <taxon>Polychaeta</taxon>
        <taxon>Sedentaria</taxon>
        <taxon>Canalipalpata</taxon>
        <taxon>Sabellida</taxon>
        <taxon>Siboglinidae</taxon>
        <taxon>Ridgeia</taxon>
    </lineage>
</organism>
<feature type="compositionally biased region" description="Acidic residues" evidence="1">
    <location>
        <begin position="65"/>
        <end position="75"/>
    </location>
</feature>
<keyword evidence="3" id="KW-1185">Reference proteome</keyword>
<protein>
    <submittedName>
        <fullName evidence="2">Uncharacterized protein</fullName>
    </submittedName>
</protein>
<comment type="caution">
    <text evidence="2">The sequence shown here is derived from an EMBL/GenBank/DDBJ whole genome shotgun (WGS) entry which is preliminary data.</text>
</comment>
<dbReference type="AlphaFoldDB" id="A0AAD9KIY4"/>
<accession>A0AAD9KIY4</accession>
<evidence type="ECO:0000313" key="2">
    <source>
        <dbReference type="EMBL" id="KAK2172152.1"/>
    </source>
</evidence>
<reference evidence="2" key="1">
    <citation type="journal article" date="2023" name="Mol. Biol. Evol.">
        <title>Third-Generation Sequencing Reveals the Adaptive Role of the Epigenome in Three Deep-Sea Polychaetes.</title>
        <authorList>
            <person name="Perez M."/>
            <person name="Aroh O."/>
            <person name="Sun Y."/>
            <person name="Lan Y."/>
            <person name="Juniper S.K."/>
            <person name="Young C.R."/>
            <person name="Angers B."/>
            <person name="Qian P.Y."/>
        </authorList>
    </citation>
    <scope>NUCLEOTIDE SEQUENCE</scope>
    <source>
        <strain evidence="2">R07B-5</strain>
    </source>
</reference>